<dbReference type="InterPro" id="IPR047262">
    <property type="entry name" value="PRX-like1"/>
</dbReference>
<accession>A0A951PLD8</accession>
<dbReference type="CDD" id="cd02969">
    <property type="entry name" value="PRX_like1"/>
    <property type="match status" value="1"/>
</dbReference>
<dbReference type="PANTHER" id="PTHR43640">
    <property type="entry name" value="OS07G0260300 PROTEIN"/>
    <property type="match status" value="1"/>
</dbReference>
<dbReference type="SUPFAM" id="SSF52833">
    <property type="entry name" value="Thioredoxin-like"/>
    <property type="match status" value="1"/>
</dbReference>
<evidence type="ECO:0000259" key="1">
    <source>
        <dbReference type="PROSITE" id="PS51352"/>
    </source>
</evidence>
<dbReference type="Proteomes" id="UP000753908">
    <property type="component" value="Unassembled WGS sequence"/>
</dbReference>
<sequence length="185" mass="20982">MSLMEKTGTPIGSYAPDFELPGIDDQVHHLSSYLRQWSIVAVVFISNQCPYSCSYIDRLKQIQTQFCKQGFILVAINAMDANQHPAESFQNMKKFALERHLNFPYLWDPTQDVARSFGAQKTPEAFLIDDLGILRYSGQIDDSVHQDADARQITYLQNAIAFLLAGEEVVPKSTEVIGCPIQWRH</sequence>
<dbReference type="InterPro" id="IPR036249">
    <property type="entry name" value="Thioredoxin-like_sf"/>
</dbReference>
<protein>
    <submittedName>
        <fullName evidence="2">Thioredoxin family protein</fullName>
    </submittedName>
</protein>
<dbReference type="Pfam" id="PF00578">
    <property type="entry name" value="AhpC-TSA"/>
    <property type="match status" value="1"/>
</dbReference>
<proteinExistence type="predicted"/>
<dbReference type="InterPro" id="IPR013766">
    <property type="entry name" value="Thioredoxin_domain"/>
</dbReference>
<dbReference type="Gene3D" id="3.40.30.10">
    <property type="entry name" value="Glutaredoxin"/>
    <property type="match status" value="1"/>
</dbReference>
<dbReference type="PANTHER" id="PTHR43640:SF1">
    <property type="entry name" value="THIOREDOXIN-DEPENDENT PEROXIREDOXIN"/>
    <property type="match status" value="1"/>
</dbReference>
<dbReference type="InterPro" id="IPR000866">
    <property type="entry name" value="AhpC/TSA"/>
</dbReference>
<evidence type="ECO:0000313" key="2">
    <source>
        <dbReference type="EMBL" id="MBW4544823.1"/>
    </source>
</evidence>
<dbReference type="GO" id="GO:0016491">
    <property type="term" value="F:oxidoreductase activity"/>
    <property type="evidence" value="ECO:0007669"/>
    <property type="project" value="InterPro"/>
</dbReference>
<dbReference type="PROSITE" id="PS51352">
    <property type="entry name" value="THIOREDOXIN_2"/>
    <property type="match status" value="1"/>
</dbReference>
<name>A0A951PLD8_9CYAN</name>
<dbReference type="EMBL" id="JAHHIF010000011">
    <property type="protein sequence ID" value="MBW4544823.1"/>
    <property type="molecule type" value="Genomic_DNA"/>
</dbReference>
<evidence type="ECO:0000313" key="3">
    <source>
        <dbReference type="Proteomes" id="UP000753908"/>
    </source>
</evidence>
<reference evidence="2" key="1">
    <citation type="submission" date="2021-05" db="EMBL/GenBank/DDBJ databases">
        <authorList>
            <person name="Pietrasiak N."/>
            <person name="Ward R."/>
            <person name="Stajich J.E."/>
            <person name="Kurbessoian T."/>
        </authorList>
    </citation>
    <scope>NUCLEOTIDE SEQUENCE</scope>
    <source>
        <strain evidence="2">CPER-KK1</strain>
    </source>
</reference>
<organism evidence="2 3">
    <name type="scientific">Symplocastrum torsivum CPER-KK1</name>
    <dbReference type="NCBI Taxonomy" id="450513"/>
    <lineage>
        <taxon>Bacteria</taxon>
        <taxon>Bacillati</taxon>
        <taxon>Cyanobacteriota</taxon>
        <taxon>Cyanophyceae</taxon>
        <taxon>Oscillatoriophycideae</taxon>
        <taxon>Oscillatoriales</taxon>
        <taxon>Microcoleaceae</taxon>
        <taxon>Symplocastrum</taxon>
    </lineage>
</organism>
<dbReference type="GO" id="GO:0016209">
    <property type="term" value="F:antioxidant activity"/>
    <property type="evidence" value="ECO:0007669"/>
    <property type="project" value="InterPro"/>
</dbReference>
<gene>
    <name evidence="2" type="ORF">KME25_10330</name>
</gene>
<dbReference type="AlphaFoldDB" id="A0A951PLD8"/>
<feature type="domain" description="Thioredoxin" evidence="1">
    <location>
        <begin position="9"/>
        <end position="161"/>
    </location>
</feature>
<comment type="caution">
    <text evidence="2">The sequence shown here is derived from an EMBL/GenBank/DDBJ whole genome shotgun (WGS) entry which is preliminary data.</text>
</comment>
<reference evidence="2" key="2">
    <citation type="journal article" date="2022" name="Microbiol. Resour. Announc.">
        <title>Metagenome Sequencing to Explore Phylogenomics of Terrestrial Cyanobacteria.</title>
        <authorList>
            <person name="Ward R.D."/>
            <person name="Stajich J.E."/>
            <person name="Johansen J.R."/>
            <person name="Huntemann M."/>
            <person name="Clum A."/>
            <person name="Foster B."/>
            <person name="Foster B."/>
            <person name="Roux S."/>
            <person name="Palaniappan K."/>
            <person name="Varghese N."/>
            <person name="Mukherjee S."/>
            <person name="Reddy T.B.K."/>
            <person name="Daum C."/>
            <person name="Copeland A."/>
            <person name="Chen I.A."/>
            <person name="Ivanova N.N."/>
            <person name="Kyrpides N.C."/>
            <person name="Shapiro N."/>
            <person name="Eloe-Fadrosh E.A."/>
            <person name="Pietrasiak N."/>
        </authorList>
    </citation>
    <scope>NUCLEOTIDE SEQUENCE</scope>
    <source>
        <strain evidence="2">CPER-KK1</strain>
    </source>
</reference>